<gene>
    <name evidence="1" type="ORF">LC_TR2617_c4_g1_i1_g.8505</name>
</gene>
<accession>A0A1J3ECM0</accession>
<sequence length="156" mass="18061">MFINMDQDKEVKLHPRFEALSKCDSRMITGESCSDAVDQHDAFGKMVFDPVKTNENVSKENDKHSFLDHDSLASLLRWAWSHDQIGDLDAIRERKSTFSFKNSRKPVVDVVVSRDLGNEKLIDSSQIRKILSFDHSSQTPIIMTIFFFFFVEESRK</sequence>
<organism evidence="1">
    <name type="scientific">Noccaea caerulescens</name>
    <name type="common">Alpine penny-cress</name>
    <name type="synonym">Thlaspi caerulescens</name>
    <dbReference type="NCBI Taxonomy" id="107243"/>
    <lineage>
        <taxon>Eukaryota</taxon>
        <taxon>Viridiplantae</taxon>
        <taxon>Streptophyta</taxon>
        <taxon>Embryophyta</taxon>
        <taxon>Tracheophyta</taxon>
        <taxon>Spermatophyta</taxon>
        <taxon>Magnoliopsida</taxon>
        <taxon>eudicotyledons</taxon>
        <taxon>Gunneridae</taxon>
        <taxon>Pentapetalae</taxon>
        <taxon>rosids</taxon>
        <taxon>malvids</taxon>
        <taxon>Brassicales</taxon>
        <taxon>Brassicaceae</taxon>
        <taxon>Coluteocarpeae</taxon>
        <taxon>Noccaea</taxon>
    </lineage>
</organism>
<name>A0A1J3ECM0_NOCCA</name>
<dbReference type="EMBL" id="GEVK01023665">
    <property type="protein sequence ID" value="JAU29167.1"/>
    <property type="molecule type" value="Transcribed_RNA"/>
</dbReference>
<proteinExistence type="predicted"/>
<evidence type="ECO:0000313" key="1">
    <source>
        <dbReference type="EMBL" id="JAU29167.1"/>
    </source>
</evidence>
<protein>
    <submittedName>
        <fullName evidence="1">Uncharacterized protein</fullName>
    </submittedName>
</protein>
<reference evidence="1" key="1">
    <citation type="submission" date="2016-07" db="EMBL/GenBank/DDBJ databases">
        <title>De novo transcriptome assembly of four accessions of the metal hyperaccumulator plant Noccaea caerulescens.</title>
        <authorList>
            <person name="Blande D."/>
            <person name="Halimaa P."/>
            <person name="Tervahauta A.I."/>
            <person name="Aarts M.G."/>
            <person name="Karenlampi S.O."/>
        </authorList>
    </citation>
    <scope>NUCLEOTIDE SEQUENCE</scope>
</reference>
<dbReference type="AlphaFoldDB" id="A0A1J3ECM0"/>